<comment type="caution">
    <text evidence="3">The sequence shown here is derived from an EMBL/GenBank/DDBJ whole genome shotgun (WGS) entry which is preliminary data.</text>
</comment>
<accession>A0ABU1VXG1</accession>
<reference evidence="3 4" key="1">
    <citation type="submission" date="2023-07" db="EMBL/GenBank/DDBJ databases">
        <title>Sorghum-associated microbial communities from plants grown in Nebraska, USA.</title>
        <authorList>
            <person name="Schachtman D."/>
        </authorList>
    </citation>
    <scope>NUCLEOTIDE SEQUENCE [LARGE SCALE GENOMIC DNA]</scope>
    <source>
        <strain evidence="3 4">4138</strain>
    </source>
</reference>
<dbReference type="InterPro" id="IPR036165">
    <property type="entry name" value="YefM-like_sf"/>
</dbReference>
<proteinExistence type="inferred from homology"/>
<evidence type="ECO:0000256" key="2">
    <source>
        <dbReference type="RuleBase" id="RU362080"/>
    </source>
</evidence>
<gene>
    <name evidence="3" type="ORF">J2W69_001344</name>
</gene>
<dbReference type="Proteomes" id="UP001257909">
    <property type="component" value="Unassembled WGS sequence"/>
</dbReference>
<dbReference type="EMBL" id="JAVDWR010000003">
    <property type="protein sequence ID" value="MDR7120410.1"/>
    <property type="molecule type" value="Genomic_DNA"/>
</dbReference>
<sequence length="111" mass="12422">MKNYKKELKKLGRAFQKTRVFMPISHFDKVVALSELKQNPAKVVRLSKILHKPVLLTSKGQDVAVLQGLDNYTKTAEELRFVKAVATGLSDIALGHTLSLEETCKLLIDES</sequence>
<evidence type="ECO:0000256" key="1">
    <source>
        <dbReference type="ARBA" id="ARBA00009981"/>
    </source>
</evidence>
<keyword evidence="4" id="KW-1185">Reference proteome</keyword>
<dbReference type="SUPFAM" id="SSF143120">
    <property type="entry name" value="YefM-like"/>
    <property type="match status" value="1"/>
</dbReference>
<evidence type="ECO:0000313" key="4">
    <source>
        <dbReference type="Proteomes" id="UP001257909"/>
    </source>
</evidence>
<dbReference type="NCBIfam" id="TIGR01552">
    <property type="entry name" value="phd_fam"/>
    <property type="match status" value="1"/>
</dbReference>
<dbReference type="Pfam" id="PF02604">
    <property type="entry name" value="PhdYeFM_antitox"/>
    <property type="match status" value="1"/>
</dbReference>
<dbReference type="InterPro" id="IPR006442">
    <property type="entry name" value="Antitoxin_Phd/YefM"/>
</dbReference>
<comment type="similarity">
    <text evidence="1 2">Belongs to the phD/YefM antitoxin family.</text>
</comment>
<organism evidence="3 4">
    <name type="scientific">Rheinheimera soli</name>
    <dbReference type="NCBI Taxonomy" id="443616"/>
    <lineage>
        <taxon>Bacteria</taxon>
        <taxon>Pseudomonadati</taxon>
        <taxon>Pseudomonadota</taxon>
        <taxon>Gammaproteobacteria</taxon>
        <taxon>Chromatiales</taxon>
        <taxon>Chromatiaceae</taxon>
        <taxon>Rheinheimera</taxon>
    </lineage>
</organism>
<protein>
    <recommendedName>
        <fullName evidence="2">Antitoxin</fullName>
    </recommendedName>
</protein>
<evidence type="ECO:0000313" key="3">
    <source>
        <dbReference type="EMBL" id="MDR7120410.1"/>
    </source>
</evidence>
<name>A0ABU1VXG1_9GAMM</name>
<dbReference type="RefSeq" id="WP_310275839.1">
    <property type="nucleotide sequence ID" value="NZ_JAVDWR010000003.1"/>
</dbReference>
<comment type="function">
    <text evidence="2">Antitoxin component of a type II toxin-antitoxin (TA) system.</text>
</comment>